<name>A0A2B3TVT0_BACCE</name>
<protein>
    <submittedName>
        <fullName evidence="1">Uncharacterized protein</fullName>
    </submittedName>
</protein>
<reference evidence="1 2" key="1">
    <citation type="submission" date="2017-09" db="EMBL/GenBank/DDBJ databases">
        <title>Large-scale bioinformatics analysis of Bacillus genomes uncovers conserved roles of natural products in bacterial physiology.</title>
        <authorList>
            <consortium name="Agbiome Team Llc"/>
            <person name="Bleich R.M."/>
            <person name="Grubbs K.J."/>
            <person name="Santa Maria K.C."/>
            <person name="Allen S.E."/>
            <person name="Farag S."/>
            <person name="Shank E.A."/>
            <person name="Bowers A."/>
        </authorList>
    </citation>
    <scope>NUCLEOTIDE SEQUENCE [LARGE SCALE GENOMIC DNA]</scope>
    <source>
        <strain evidence="1 2">AFS061806</strain>
    </source>
</reference>
<gene>
    <name evidence="1" type="ORF">COK86_25385</name>
</gene>
<dbReference type="RefSeq" id="WP_098498131.1">
    <property type="nucleotide sequence ID" value="NZ_NUXC01000006.1"/>
</dbReference>
<evidence type="ECO:0000313" key="2">
    <source>
        <dbReference type="Proteomes" id="UP000224076"/>
    </source>
</evidence>
<evidence type="ECO:0000313" key="1">
    <source>
        <dbReference type="EMBL" id="PFU38514.1"/>
    </source>
</evidence>
<organism evidence="1 2">
    <name type="scientific">Bacillus cereus</name>
    <dbReference type="NCBI Taxonomy" id="1396"/>
    <lineage>
        <taxon>Bacteria</taxon>
        <taxon>Bacillati</taxon>
        <taxon>Bacillota</taxon>
        <taxon>Bacilli</taxon>
        <taxon>Bacillales</taxon>
        <taxon>Bacillaceae</taxon>
        <taxon>Bacillus</taxon>
        <taxon>Bacillus cereus group</taxon>
    </lineage>
</organism>
<sequence length="378" mass="45430">MEHFIDIFKNSKYLNKFTKDLFNEDMYMFFYKINKYLSSENLEVNLYLSGSLARQEPSIYVEGHRMGLYSDIDFILVSDSEKPEKINNFKEWLLKTRPDINSTIQLVYKENFNNIQGCFVTDLMQTIDYPIFKSFKIDDFTFKKTNKEHLLENIIHQISGYLLYPPVSNNTSSFFRGNKAYHHYKLILECLRAQLIDEELIGSGYHQVYKNRFTPYISELMSPKETEFFIKRREIFTFEGIEEFPVFEFLRKSLLIHLDLSPLNNNFNEIFKKLEKRIQSHNTDELDLYKTSCIIFSLIFSCSMEEEKDSLFGLFSTLFINIDKVIWDFPDLNKFNDFYFLQNSYNYYLEHVLVIFRKFHSIYLKKMTERNLGYLQMN</sequence>
<dbReference type="Proteomes" id="UP000224076">
    <property type="component" value="Unassembled WGS sequence"/>
</dbReference>
<dbReference type="AlphaFoldDB" id="A0A2B3TVT0"/>
<comment type="caution">
    <text evidence="1">The sequence shown here is derived from an EMBL/GenBank/DDBJ whole genome shotgun (WGS) entry which is preliminary data.</text>
</comment>
<dbReference type="EMBL" id="NVDG01000047">
    <property type="protein sequence ID" value="PFU38514.1"/>
    <property type="molecule type" value="Genomic_DNA"/>
</dbReference>
<proteinExistence type="predicted"/>
<accession>A0A2B3TVT0</accession>